<comment type="caution">
    <text evidence="1">The sequence shown here is derived from an EMBL/GenBank/DDBJ whole genome shotgun (WGS) entry which is preliminary data.</text>
</comment>
<accession>A0A0F9IAD8</accession>
<protein>
    <recommendedName>
        <fullName evidence="2">CopG family transcriptional regulator</fullName>
    </recommendedName>
</protein>
<gene>
    <name evidence="1" type="ORF">LCGC14_1965340</name>
</gene>
<dbReference type="AlphaFoldDB" id="A0A0F9IAD8"/>
<sequence>MQARKGETITFKADATLLEAMAGIPNRSRFIRGAILAALDGACPLCVGAGMLTPGQKAHWEAFARGHAVEECPDCHERHMTCSRDER</sequence>
<name>A0A0F9IAD8_9ZZZZ</name>
<evidence type="ECO:0008006" key="2">
    <source>
        <dbReference type="Google" id="ProtNLM"/>
    </source>
</evidence>
<proteinExistence type="predicted"/>
<organism evidence="1">
    <name type="scientific">marine sediment metagenome</name>
    <dbReference type="NCBI Taxonomy" id="412755"/>
    <lineage>
        <taxon>unclassified sequences</taxon>
        <taxon>metagenomes</taxon>
        <taxon>ecological metagenomes</taxon>
    </lineage>
</organism>
<reference evidence="1" key="1">
    <citation type="journal article" date="2015" name="Nature">
        <title>Complex archaea that bridge the gap between prokaryotes and eukaryotes.</title>
        <authorList>
            <person name="Spang A."/>
            <person name="Saw J.H."/>
            <person name="Jorgensen S.L."/>
            <person name="Zaremba-Niedzwiedzka K."/>
            <person name="Martijn J."/>
            <person name="Lind A.E."/>
            <person name="van Eijk R."/>
            <person name="Schleper C."/>
            <person name="Guy L."/>
            <person name="Ettema T.J."/>
        </authorList>
    </citation>
    <scope>NUCLEOTIDE SEQUENCE</scope>
</reference>
<evidence type="ECO:0000313" key="1">
    <source>
        <dbReference type="EMBL" id="KKL84377.1"/>
    </source>
</evidence>
<dbReference type="EMBL" id="LAZR01021711">
    <property type="protein sequence ID" value="KKL84377.1"/>
    <property type="molecule type" value="Genomic_DNA"/>
</dbReference>